<evidence type="ECO:0000313" key="2">
    <source>
        <dbReference type="Proteomes" id="UP000217257"/>
    </source>
</evidence>
<dbReference type="Proteomes" id="UP000217257">
    <property type="component" value="Chromosome"/>
</dbReference>
<protein>
    <recommendedName>
        <fullName evidence="3">DUF692 family protein</fullName>
    </recommendedName>
</protein>
<sequence>MPPRVGLNLLTDDAFREAARPLFAEGLVTALEWDIDDSWGFSARTPPPHWTERMLDLYAEEGALYGHGVWLSVLTADWQPRQDAWLERLAQECRQRPYRHVSEHFGFTAAGPFTRSTMLPLPYCAAAVDIGRDRLGRLRAATGGPVGLEVLANTLAPSDALHQGAFLDAILTPTGGFLVLDIHNVWTQAINTGLPPELLLETHPLECVREIHVSGGSWARALRAGDPRPVRLDSHDGPLLPPVLSLLRRALDLCPHCEVVIVERRSETLESRAVRDEWRAQYRAVVEVVTEASATPVSPVRDASTTPLPDPLDVEELALYQRELVTALVEESESRVILSRLSQGIAGARLAPYLETFDPRMVELLAVLASRWSALDPAQDTRGGAHEERR</sequence>
<organism evidence="1 2">
    <name type="scientific">Cystobacter fuscus</name>
    <dbReference type="NCBI Taxonomy" id="43"/>
    <lineage>
        <taxon>Bacteria</taxon>
        <taxon>Pseudomonadati</taxon>
        <taxon>Myxococcota</taxon>
        <taxon>Myxococcia</taxon>
        <taxon>Myxococcales</taxon>
        <taxon>Cystobacterineae</taxon>
        <taxon>Archangiaceae</taxon>
        <taxon>Cystobacter</taxon>
    </lineage>
</organism>
<proteinExistence type="predicted"/>
<accession>A0A250IXM1</accession>
<dbReference type="PANTHER" id="PTHR42194:SF1">
    <property type="entry name" value="UPF0276 PROTEIN HI_1600"/>
    <property type="match status" value="1"/>
</dbReference>
<dbReference type="Gene3D" id="3.20.20.150">
    <property type="entry name" value="Divalent-metal-dependent TIM barrel enzymes"/>
    <property type="match status" value="1"/>
</dbReference>
<name>A0A250IXM1_9BACT</name>
<dbReference type="EMBL" id="CP022098">
    <property type="protein sequence ID" value="ATB36495.1"/>
    <property type="molecule type" value="Genomic_DNA"/>
</dbReference>
<evidence type="ECO:0000313" key="1">
    <source>
        <dbReference type="EMBL" id="ATB36495.1"/>
    </source>
</evidence>
<evidence type="ECO:0008006" key="3">
    <source>
        <dbReference type="Google" id="ProtNLM"/>
    </source>
</evidence>
<dbReference type="AlphaFoldDB" id="A0A250IXM1"/>
<dbReference type="KEGG" id="cfus:CYFUS_001910"/>
<dbReference type="PANTHER" id="PTHR42194">
    <property type="entry name" value="UPF0276 PROTEIN HI_1600"/>
    <property type="match status" value="1"/>
</dbReference>
<dbReference type="RefSeq" id="WP_095984950.1">
    <property type="nucleotide sequence ID" value="NZ_CP022098.1"/>
</dbReference>
<gene>
    <name evidence="1" type="ORF">CYFUS_001910</name>
</gene>
<dbReference type="Pfam" id="PF05114">
    <property type="entry name" value="MbnB_TglH_ChrH"/>
    <property type="match status" value="1"/>
</dbReference>
<dbReference type="InterPro" id="IPR007801">
    <property type="entry name" value="MbnB/TglH/ChrH"/>
</dbReference>
<reference evidence="1 2" key="1">
    <citation type="submission" date="2017-06" db="EMBL/GenBank/DDBJ databases">
        <title>Sequencing and comparative analysis of myxobacterial genomes.</title>
        <authorList>
            <person name="Rupp O."/>
            <person name="Goesmann A."/>
            <person name="Sogaard-Andersen L."/>
        </authorList>
    </citation>
    <scope>NUCLEOTIDE SEQUENCE [LARGE SCALE GENOMIC DNA]</scope>
    <source>
        <strain evidence="1 2">DSM 52655</strain>
    </source>
</reference>